<evidence type="ECO:0000256" key="1">
    <source>
        <dbReference type="SAM" id="MobiDB-lite"/>
    </source>
</evidence>
<reference evidence="2" key="1">
    <citation type="journal article" date="2018" name="DNA Res.">
        <title>Multiple hybrid de novo genome assembly of finger millet, an orphan allotetraploid crop.</title>
        <authorList>
            <person name="Hatakeyama M."/>
            <person name="Aluri S."/>
            <person name="Balachadran M.T."/>
            <person name="Sivarajan S.R."/>
            <person name="Patrignani A."/>
            <person name="Gruter S."/>
            <person name="Poveda L."/>
            <person name="Shimizu-Inatsugi R."/>
            <person name="Baeten J."/>
            <person name="Francoijs K.J."/>
            <person name="Nataraja K.N."/>
            <person name="Reddy Y.A.N."/>
            <person name="Phadnis S."/>
            <person name="Ravikumar R.L."/>
            <person name="Schlapbach R."/>
            <person name="Sreeman S.M."/>
            <person name="Shimizu K.K."/>
        </authorList>
    </citation>
    <scope>NUCLEOTIDE SEQUENCE</scope>
</reference>
<evidence type="ECO:0000313" key="2">
    <source>
        <dbReference type="EMBL" id="GJN33696.1"/>
    </source>
</evidence>
<dbReference type="GO" id="GO:0006364">
    <property type="term" value="P:rRNA processing"/>
    <property type="evidence" value="ECO:0007669"/>
    <property type="project" value="TreeGrafter"/>
</dbReference>
<name>A0AAV5FFY3_ELECO</name>
<dbReference type="SUPFAM" id="SSF101908">
    <property type="entry name" value="Putative isomerase YbhE"/>
    <property type="match status" value="1"/>
</dbReference>
<dbReference type="Pfam" id="PF00400">
    <property type="entry name" value="WD40"/>
    <property type="match status" value="1"/>
</dbReference>
<feature type="compositionally biased region" description="Basic residues" evidence="1">
    <location>
        <begin position="123"/>
        <end position="139"/>
    </location>
</feature>
<feature type="region of interest" description="Disordered" evidence="1">
    <location>
        <begin position="122"/>
        <end position="167"/>
    </location>
</feature>
<dbReference type="InterPro" id="IPR001680">
    <property type="entry name" value="WD40_rpt"/>
</dbReference>
<dbReference type="Proteomes" id="UP001054889">
    <property type="component" value="Unassembled WGS sequence"/>
</dbReference>
<dbReference type="GO" id="GO:0120330">
    <property type="term" value="C:rixosome complex"/>
    <property type="evidence" value="ECO:0007669"/>
    <property type="project" value="TreeGrafter"/>
</dbReference>
<evidence type="ECO:0000313" key="3">
    <source>
        <dbReference type="Proteomes" id="UP001054889"/>
    </source>
</evidence>
<dbReference type="PANTHER" id="PTHR18763:SF3">
    <property type="entry name" value="OS09G0477800 PROTEIN"/>
    <property type="match status" value="1"/>
</dbReference>
<organism evidence="2 3">
    <name type="scientific">Eleusine coracana subsp. coracana</name>
    <dbReference type="NCBI Taxonomy" id="191504"/>
    <lineage>
        <taxon>Eukaryota</taxon>
        <taxon>Viridiplantae</taxon>
        <taxon>Streptophyta</taxon>
        <taxon>Embryophyta</taxon>
        <taxon>Tracheophyta</taxon>
        <taxon>Spermatophyta</taxon>
        <taxon>Magnoliopsida</taxon>
        <taxon>Liliopsida</taxon>
        <taxon>Poales</taxon>
        <taxon>Poaceae</taxon>
        <taxon>PACMAD clade</taxon>
        <taxon>Chloridoideae</taxon>
        <taxon>Cynodonteae</taxon>
        <taxon>Eleusininae</taxon>
        <taxon>Eleusine</taxon>
    </lineage>
</organism>
<protein>
    <submittedName>
        <fullName evidence="2">Uncharacterized protein</fullName>
    </submittedName>
</protein>
<dbReference type="GO" id="GO:0006261">
    <property type="term" value="P:DNA-templated DNA replication"/>
    <property type="evidence" value="ECO:0007669"/>
    <property type="project" value="TreeGrafter"/>
</dbReference>
<keyword evidence="3" id="KW-1185">Reference proteome</keyword>
<feature type="compositionally biased region" description="Basic residues" evidence="1">
    <location>
        <begin position="146"/>
        <end position="167"/>
    </location>
</feature>
<sequence>MASSSGTSSPWTSGDLILAASHGRPIAAYDALTGHAVAELPAANTPRHGLAVAAVAGASFVAASNICPATGAASIRLLQWCSPAPARELPVPEPVSALVAAPYGPYLLAGGVSGHVHALALPRRSHPSRVPRASGRRLRRADGARRGRAPRGQHAAPRPRRRRRGGRVLRRGVSNICPATGAASIRLLQWCSPAPARELPVPEPVSALVAAPYGPYLLAGGVSGHVHALALPSGHVARSFPAHIGHIGGGVTCLAVNDDGSFLFSGGDNGALAAFLLLDVLDVEAAEAAAPPPQTTSPCTATTLYAGGSDGRVHVAPLTSRSTVTTTSSTSDGGTGAAALVGVAVTNGWKSLVSCSEDGEARVWDLPGRGHGLVHVTTFWLGGAVSGVLVVKKHSGEAVAGTGGGGEGLRVRDDVAWTRAREVVEMERMLRASEEDRASSVALLETNLDIHKRCLRLMRREAGDVANGERRDGNVSD</sequence>
<accession>A0AAV5FFY3</accession>
<dbReference type="InterPro" id="IPR015943">
    <property type="entry name" value="WD40/YVTN_repeat-like_dom_sf"/>
</dbReference>
<dbReference type="GO" id="GO:0005656">
    <property type="term" value="C:nuclear pre-replicative complex"/>
    <property type="evidence" value="ECO:0007669"/>
    <property type="project" value="TreeGrafter"/>
</dbReference>
<dbReference type="PANTHER" id="PTHR18763">
    <property type="entry name" value="WD-REPEAT PROTEIN 18"/>
    <property type="match status" value="1"/>
</dbReference>
<reference evidence="2" key="2">
    <citation type="submission" date="2021-12" db="EMBL/GenBank/DDBJ databases">
        <title>Resequencing data analysis of finger millet.</title>
        <authorList>
            <person name="Hatakeyama M."/>
            <person name="Aluri S."/>
            <person name="Balachadran M.T."/>
            <person name="Sivarajan S.R."/>
            <person name="Poveda L."/>
            <person name="Shimizu-Inatsugi R."/>
            <person name="Schlapbach R."/>
            <person name="Sreeman S.M."/>
            <person name="Shimizu K.K."/>
        </authorList>
    </citation>
    <scope>NUCLEOTIDE SEQUENCE</scope>
</reference>
<dbReference type="SMART" id="SM00320">
    <property type="entry name" value="WD40"/>
    <property type="match status" value="4"/>
</dbReference>
<comment type="caution">
    <text evidence="2">The sequence shown here is derived from an EMBL/GenBank/DDBJ whole genome shotgun (WGS) entry which is preliminary data.</text>
</comment>
<dbReference type="EMBL" id="BQKI01000085">
    <property type="protein sequence ID" value="GJN33696.1"/>
    <property type="molecule type" value="Genomic_DNA"/>
</dbReference>
<dbReference type="InterPro" id="IPR045227">
    <property type="entry name" value="WDR18/Ipi3/RID3"/>
</dbReference>
<dbReference type="Gene3D" id="2.130.10.10">
    <property type="entry name" value="YVTN repeat-like/Quinoprotein amine dehydrogenase"/>
    <property type="match status" value="2"/>
</dbReference>
<gene>
    <name evidence="2" type="primary">gb22317</name>
    <name evidence="2" type="ORF">PR202_gb22317</name>
</gene>
<dbReference type="AlphaFoldDB" id="A0AAV5FFY3"/>
<proteinExistence type="predicted"/>